<organism evidence="17 18">
    <name type="scientific">Thermoactinomyces mirandus</name>
    <dbReference type="NCBI Taxonomy" id="2756294"/>
    <lineage>
        <taxon>Bacteria</taxon>
        <taxon>Bacillati</taxon>
        <taxon>Bacillota</taxon>
        <taxon>Bacilli</taxon>
        <taxon>Bacillales</taxon>
        <taxon>Thermoactinomycetaceae</taxon>
        <taxon>Thermoactinomyces</taxon>
    </lineage>
</organism>
<dbReference type="NCBIfam" id="TIGR01727">
    <property type="entry name" value="oligo_HPY"/>
    <property type="match status" value="1"/>
</dbReference>
<comment type="similarity">
    <text evidence="2">Belongs to the ABC transporter superfamily.</text>
</comment>
<evidence type="ECO:0000256" key="9">
    <source>
        <dbReference type="ARBA" id="ARBA00023065"/>
    </source>
</evidence>
<feature type="domain" description="ABC transporter" evidence="16">
    <location>
        <begin position="21"/>
        <end position="262"/>
    </location>
</feature>
<evidence type="ECO:0000256" key="4">
    <source>
        <dbReference type="ARBA" id="ARBA00022475"/>
    </source>
</evidence>
<dbReference type="PROSITE" id="PS50893">
    <property type="entry name" value="ABC_TRANSPORTER_2"/>
    <property type="match status" value="1"/>
</dbReference>
<comment type="catalytic activity">
    <reaction evidence="15">
        <text>Ni(2+)(out) + ATP + H2O = Ni(2+)(in) + ADP + phosphate + H(+)</text>
        <dbReference type="Rhea" id="RHEA:15557"/>
        <dbReference type="ChEBI" id="CHEBI:15377"/>
        <dbReference type="ChEBI" id="CHEBI:15378"/>
        <dbReference type="ChEBI" id="CHEBI:30616"/>
        <dbReference type="ChEBI" id="CHEBI:43474"/>
        <dbReference type="ChEBI" id="CHEBI:49786"/>
        <dbReference type="ChEBI" id="CHEBI:456216"/>
        <dbReference type="EC" id="7.2.2.11"/>
    </reaction>
    <physiologicalReaction direction="left-to-right" evidence="15">
        <dbReference type="Rhea" id="RHEA:15558"/>
    </physiologicalReaction>
</comment>
<keyword evidence="8" id="KW-1278">Translocase</keyword>
<dbReference type="PANTHER" id="PTHR43297:SF13">
    <property type="entry name" value="NICKEL ABC TRANSPORTER, ATP-BINDING PROTEIN"/>
    <property type="match status" value="1"/>
</dbReference>
<protein>
    <recommendedName>
        <fullName evidence="14">Nickel import system ATP-binding protein NikD</fullName>
        <ecNumber evidence="13">7.2.2.11</ecNumber>
    </recommendedName>
</protein>
<dbReference type="EC" id="7.2.2.11" evidence="13"/>
<keyword evidence="4" id="KW-1003">Cell membrane</keyword>
<comment type="subunit">
    <text evidence="12">The complex is composed of two ATP-binding proteins (NikD and NikE), two transmembrane proteins (NikB and NikC) and a solute-binding protein (NikA).</text>
</comment>
<keyword evidence="7 17" id="KW-0067">ATP-binding</keyword>
<keyword evidence="9" id="KW-0406">Ion transport</keyword>
<name>A0A7W2ARQ6_9BACL</name>
<evidence type="ECO:0000256" key="1">
    <source>
        <dbReference type="ARBA" id="ARBA00004202"/>
    </source>
</evidence>
<dbReference type="CDD" id="cd03257">
    <property type="entry name" value="ABC_NikE_OppD_transporters"/>
    <property type="match status" value="1"/>
</dbReference>
<comment type="subcellular location">
    <subcellularLocation>
        <location evidence="1">Cell membrane</location>
        <topology evidence="1">Peripheral membrane protein</topology>
    </subcellularLocation>
</comment>
<evidence type="ECO:0000256" key="10">
    <source>
        <dbReference type="ARBA" id="ARBA00023112"/>
    </source>
</evidence>
<evidence type="ECO:0000313" key="18">
    <source>
        <dbReference type="Proteomes" id="UP000538292"/>
    </source>
</evidence>
<evidence type="ECO:0000256" key="14">
    <source>
        <dbReference type="ARBA" id="ARBA00044143"/>
    </source>
</evidence>
<comment type="caution">
    <text evidence="17">The sequence shown here is derived from an EMBL/GenBank/DDBJ whole genome shotgun (WGS) entry which is preliminary data.</text>
</comment>
<evidence type="ECO:0000313" key="17">
    <source>
        <dbReference type="EMBL" id="MBA4601835.1"/>
    </source>
</evidence>
<dbReference type="GO" id="GO:0005524">
    <property type="term" value="F:ATP binding"/>
    <property type="evidence" value="ECO:0007669"/>
    <property type="project" value="UniProtKB-KW"/>
</dbReference>
<dbReference type="GO" id="GO:0005886">
    <property type="term" value="C:plasma membrane"/>
    <property type="evidence" value="ECO:0007669"/>
    <property type="project" value="UniProtKB-SubCell"/>
</dbReference>
<evidence type="ECO:0000256" key="2">
    <source>
        <dbReference type="ARBA" id="ARBA00005417"/>
    </source>
</evidence>
<dbReference type="InterPro" id="IPR003593">
    <property type="entry name" value="AAA+_ATPase"/>
</dbReference>
<dbReference type="InterPro" id="IPR050388">
    <property type="entry name" value="ABC_Ni/Peptide_Import"/>
</dbReference>
<sequence>MKLQQKEEPLPDLLEKDQPLLEVKDLSLSFRQYREGLRETDLQVISKLDITLYKKEIVAVVGASGSGKSLLASAILGLLPENAFLRGTINFKGKPLSPERQEHLRGEEISLIPQSVSALDPLMKTGKQVQAVIKGKNKKAVQQEIFDKVGLPSKTSNSYPFELSGGMVRRVLAATSLASSADLIIADEPTPGLDPFALKETVNYIKQLAENGKGVIFITHDIETALKIADKVAVFYAGQTVEIAKVENFCGSGENLRHPYTKALWNALPQNGFVPLPGSQPLLSEVAEGCIFHPRCPVKTDLCKKKQPESKSKNGEMVRCFYA</sequence>
<dbReference type="InterPro" id="IPR003439">
    <property type="entry name" value="ABC_transporter-like_ATP-bd"/>
</dbReference>
<dbReference type="AlphaFoldDB" id="A0A7W2ARQ6"/>
<dbReference type="InterPro" id="IPR013563">
    <property type="entry name" value="Oligopep_ABC_C"/>
</dbReference>
<dbReference type="GO" id="GO:0015833">
    <property type="term" value="P:peptide transport"/>
    <property type="evidence" value="ECO:0007669"/>
    <property type="project" value="InterPro"/>
</dbReference>
<dbReference type="Proteomes" id="UP000538292">
    <property type="component" value="Unassembled WGS sequence"/>
</dbReference>
<keyword evidence="6" id="KW-0547">Nucleotide-binding</keyword>
<evidence type="ECO:0000256" key="12">
    <source>
        <dbReference type="ARBA" id="ARBA00038669"/>
    </source>
</evidence>
<proteinExistence type="inferred from homology"/>
<accession>A0A7W2ARQ6</accession>
<dbReference type="EMBL" id="JACEOL010000018">
    <property type="protein sequence ID" value="MBA4601835.1"/>
    <property type="molecule type" value="Genomic_DNA"/>
</dbReference>
<evidence type="ECO:0000256" key="6">
    <source>
        <dbReference type="ARBA" id="ARBA00022741"/>
    </source>
</evidence>
<dbReference type="SMART" id="SM00382">
    <property type="entry name" value="AAA"/>
    <property type="match status" value="1"/>
</dbReference>
<evidence type="ECO:0000256" key="5">
    <source>
        <dbReference type="ARBA" id="ARBA00022596"/>
    </source>
</evidence>
<keyword evidence="3" id="KW-0813">Transport</keyword>
<keyword evidence="5" id="KW-0533">Nickel</keyword>
<keyword evidence="11" id="KW-0472">Membrane</keyword>
<dbReference type="PANTHER" id="PTHR43297">
    <property type="entry name" value="OLIGOPEPTIDE TRANSPORT ATP-BINDING PROTEIN APPD"/>
    <property type="match status" value="1"/>
</dbReference>
<keyword evidence="10" id="KW-0921">Nickel transport</keyword>
<dbReference type="GO" id="GO:0016887">
    <property type="term" value="F:ATP hydrolysis activity"/>
    <property type="evidence" value="ECO:0007669"/>
    <property type="project" value="InterPro"/>
</dbReference>
<dbReference type="Gene3D" id="3.40.50.300">
    <property type="entry name" value="P-loop containing nucleotide triphosphate hydrolases"/>
    <property type="match status" value="1"/>
</dbReference>
<evidence type="ECO:0000256" key="11">
    <source>
        <dbReference type="ARBA" id="ARBA00023136"/>
    </source>
</evidence>
<reference evidence="17 18" key="1">
    <citation type="submission" date="2020-07" db="EMBL/GenBank/DDBJ databases">
        <title>Thermoactinomyces phylogeny.</title>
        <authorList>
            <person name="Dunlap C."/>
        </authorList>
    </citation>
    <scope>NUCLEOTIDE SEQUENCE [LARGE SCALE GENOMIC DNA]</scope>
    <source>
        <strain evidence="17 18">AMNI-1</strain>
    </source>
</reference>
<dbReference type="GO" id="GO:0015413">
    <property type="term" value="F:ABC-type nickel transporter activity"/>
    <property type="evidence" value="ECO:0007669"/>
    <property type="project" value="UniProtKB-EC"/>
</dbReference>
<dbReference type="SUPFAM" id="SSF52540">
    <property type="entry name" value="P-loop containing nucleoside triphosphate hydrolases"/>
    <property type="match status" value="1"/>
</dbReference>
<dbReference type="Pfam" id="PF00005">
    <property type="entry name" value="ABC_tran"/>
    <property type="match status" value="1"/>
</dbReference>
<evidence type="ECO:0000256" key="3">
    <source>
        <dbReference type="ARBA" id="ARBA00022448"/>
    </source>
</evidence>
<evidence type="ECO:0000256" key="8">
    <source>
        <dbReference type="ARBA" id="ARBA00022967"/>
    </source>
</evidence>
<evidence type="ECO:0000259" key="16">
    <source>
        <dbReference type="PROSITE" id="PS50893"/>
    </source>
</evidence>
<gene>
    <name evidence="17" type="ORF">H2C83_05760</name>
</gene>
<evidence type="ECO:0000256" key="13">
    <source>
        <dbReference type="ARBA" id="ARBA00039098"/>
    </source>
</evidence>
<dbReference type="InterPro" id="IPR027417">
    <property type="entry name" value="P-loop_NTPase"/>
</dbReference>
<evidence type="ECO:0000256" key="7">
    <source>
        <dbReference type="ARBA" id="ARBA00022840"/>
    </source>
</evidence>
<dbReference type="RefSeq" id="WP_181738730.1">
    <property type="nucleotide sequence ID" value="NZ_JACEOL010000018.1"/>
</dbReference>
<evidence type="ECO:0000256" key="15">
    <source>
        <dbReference type="ARBA" id="ARBA00048610"/>
    </source>
</evidence>
<keyword evidence="18" id="KW-1185">Reference proteome</keyword>
<dbReference type="Pfam" id="PF08352">
    <property type="entry name" value="oligo_HPY"/>
    <property type="match status" value="1"/>
</dbReference>